<dbReference type="STRING" id="266779.Meso_0702"/>
<dbReference type="GO" id="GO:0016020">
    <property type="term" value="C:membrane"/>
    <property type="evidence" value="ECO:0007669"/>
    <property type="project" value="UniProtKB-SubCell"/>
</dbReference>
<dbReference type="Pfam" id="PF07298">
    <property type="entry name" value="NnrU"/>
    <property type="match status" value="1"/>
</dbReference>
<dbReference type="InterPro" id="IPR009915">
    <property type="entry name" value="NnrU_dom"/>
</dbReference>
<keyword evidence="3 5" id="KW-1133">Transmembrane helix</keyword>
<feature type="transmembrane region" description="Helical" evidence="5">
    <location>
        <begin position="71"/>
        <end position="89"/>
    </location>
</feature>
<organism evidence="7">
    <name type="scientific">Chelativorans sp. (strain BNC1)</name>
    <dbReference type="NCBI Taxonomy" id="266779"/>
    <lineage>
        <taxon>Bacteria</taxon>
        <taxon>Pseudomonadati</taxon>
        <taxon>Pseudomonadota</taxon>
        <taxon>Alphaproteobacteria</taxon>
        <taxon>Hyphomicrobiales</taxon>
        <taxon>Phyllobacteriaceae</taxon>
        <taxon>Chelativorans</taxon>
    </lineage>
</organism>
<dbReference type="KEGG" id="mes:Meso_0702"/>
<evidence type="ECO:0000313" key="7">
    <source>
        <dbReference type="EMBL" id="ABG62102.1"/>
    </source>
</evidence>
<keyword evidence="4 5" id="KW-0472">Membrane</keyword>
<accession>Q11KH3</accession>
<gene>
    <name evidence="7" type="ordered locus">Meso_0702</name>
</gene>
<comment type="subcellular location">
    <subcellularLocation>
        <location evidence="1">Membrane</location>
        <topology evidence="1">Multi-pass membrane protein</topology>
    </subcellularLocation>
</comment>
<evidence type="ECO:0000256" key="1">
    <source>
        <dbReference type="ARBA" id="ARBA00004141"/>
    </source>
</evidence>
<feature type="transmembrane region" description="Helical" evidence="5">
    <location>
        <begin position="101"/>
        <end position="119"/>
    </location>
</feature>
<sequence precursor="true">MLVLVLGLVLFLGVHSVRIAAPQFRDRVVGSRGLGAWKGIYSLAAFLGLVLIVWGYWLARQNPVVLYTPATWMQHLTLLLMLPVFPLMAASHRPGRISTAVGHPMLLGTVIWGLAHLLANGTLADLLLFGGIAVWGTVDWVSSVQRPREPVAKGKPSPRNDVMAVVGGLVIYAIFVAGLHRLLFGVSPI</sequence>
<dbReference type="EMBL" id="CP000390">
    <property type="protein sequence ID" value="ABG62102.1"/>
    <property type="molecule type" value="Genomic_DNA"/>
</dbReference>
<evidence type="ECO:0000256" key="2">
    <source>
        <dbReference type="ARBA" id="ARBA00022692"/>
    </source>
</evidence>
<feature type="transmembrane region" description="Helical" evidence="5">
    <location>
        <begin position="126"/>
        <end position="142"/>
    </location>
</feature>
<feature type="transmembrane region" description="Helical" evidence="5">
    <location>
        <begin position="162"/>
        <end position="184"/>
    </location>
</feature>
<dbReference type="eggNOG" id="COG4094">
    <property type="taxonomic scope" value="Bacteria"/>
</dbReference>
<protein>
    <submittedName>
        <fullName evidence="7">NnrU</fullName>
    </submittedName>
</protein>
<feature type="transmembrane region" description="Helical" evidence="5">
    <location>
        <begin position="40"/>
        <end position="59"/>
    </location>
</feature>
<evidence type="ECO:0000256" key="4">
    <source>
        <dbReference type="ARBA" id="ARBA00023136"/>
    </source>
</evidence>
<keyword evidence="2 5" id="KW-0812">Transmembrane</keyword>
<evidence type="ECO:0000256" key="3">
    <source>
        <dbReference type="ARBA" id="ARBA00022989"/>
    </source>
</evidence>
<dbReference type="AlphaFoldDB" id="Q11KH3"/>
<feature type="domain" description="NnrU" evidence="6">
    <location>
        <begin position="3"/>
        <end position="188"/>
    </location>
</feature>
<proteinExistence type="predicted"/>
<name>Q11KH3_CHESB</name>
<dbReference type="HOGENOM" id="CLU_104582_1_0_5"/>
<reference evidence="7" key="1">
    <citation type="submission" date="2006-06" db="EMBL/GenBank/DDBJ databases">
        <title>Complete sequence of chromosome of Chelativorans sp. BNC1.</title>
        <authorList>
            <consortium name="US DOE Joint Genome Institute"/>
            <person name="Copeland A."/>
            <person name="Lucas S."/>
            <person name="Lapidus A."/>
            <person name="Barry K."/>
            <person name="Detter J.C."/>
            <person name="Glavina del Rio T."/>
            <person name="Hammon N."/>
            <person name="Israni S."/>
            <person name="Dalin E."/>
            <person name="Tice H."/>
            <person name="Pitluck S."/>
            <person name="Chertkov O."/>
            <person name="Brettin T."/>
            <person name="Bruce D."/>
            <person name="Han C."/>
            <person name="Tapia R."/>
            <person name="Gilna P."/>
            <person name="Schmutz J."/>
            <person name="Larimer F."/>
            <person name="Land M."/>
            <person name="Hauser L."/>
            <person name="Kyrpides N."/>
            <person name="Mikhailova N."/>
            <person name="Richardson P."/>
        </authorList>
    </citation>
    <scope>NUCLEOTIDE SEQUENCE</scope>
    <source>
        <strain evidence="7">BNC1</strain>
    </source>
</reference>
<dbReference type="OrthoDB" id="5293641at2"/>
<evidence type="ECO:0000259" key="6">
    <source>
        <dbReference type="Pfam" id="PF07298"/>
    </source>
</evidence>
<evidence type="ECO:0000256" key="5">
    <source>
        <dbReference type="SAM" id="Phobius"/>
    </source>
</evidence>